<organism evidence="2 3">
    <name type="scientific">Saccharopolyspora ipomoeae</name>
    <dbReference type="NCBI Taxonomy" id="3042027"/>
    <lineage>
        <taxon>Bacteria</taxon>
        <taxon>Bacillati</taxon>
        <taxon>Actinomycetota</taxon>
        <taxon>Actinomycetes</taxon>
        <taxon>Pseudonocardiales</taxon>
        <taxon>Pseudonocardiaceae</taxon>
        <taxon>Saccharopolyspora</taxon>
    </lineage>
</organism>
<evidence type="ECO:0000259" key="1">
    <source>
        <dbReference type="Pfam" id="PF09863"/>
    </source>
</evidence>
<dbReference type="InterPro" id="IPR013785">
    <property type="entry name" value="Aldolase_TIM"/>
</dbReference>
<evidence type="ECO:0000313" key="3">
    <source>
        <dbReference type="Proteomes" id="UP001237595"/>
    </source>
</evidence>
<dbReference type="InterPro" id="IPR018659">
    <property type="entry name" value="DUF2090"/>
</dbReference>
<sequence>MTPLFMLAMDQRLWLKEAVFGTTELTTAQTEELVAIKELIADGAIRAVRDHGVAPEAAAVLVDEELGGESPARIKNAGIRLSMALEKSQPSVYEEEPRSVSGQLLLAHRPQIPKVLVRYNPEAADDLARKQLLDLKSTSDRVRQTGAPLLVEIIVPPTREQLSDLGSTARFDAELLPELTLTAIDHIKETGARVDIWKLEGMPDTERFAELLQRCRAGAQHPVDAVVLGKNAGQDVVERWLRNAAEAGFIGFAIGRSIWWSAVQDFRAHRISRDNAADSIARTYAAYCRIMTEALGLPALP</sequence>
<dbReference type="Proteomes" id="UP001237595">
    <property type="component" value="Unassembled WGS sequence"/>
</dbReference>
<feature type="domain" description="DUF2090" evidence="1">
    <location>
        <begin position="4"/>
        <end position="290"/>
    </location>
</feature>
<dbReference type="Gene3D" id="3.20.20.70">
    <property type="entry name" value="Aldolase class I"/>
    <property type="match status" value="1"/>
</dbReference>
<dbReference type="SUPFAM" id="SSF51569">
    <property type="entry name" value="Aldolase"/>
    <property type="match status" value="1"/>
</dbReference>
<comment type="caution">
    <text evidence="2">The sequence shown here is derived from an EMBL/GenBank/DDBJ whole genome shotgun (WGS) entry which is preliminary data.</text>
</comment>
<protein>
    <submittedName>
        <fullName evidence="2">DUF2090 domain-containing protein</fullName>
    </submittedName>
</protein>
<accession>A0ABT6PQB0</accession>
<dbReference type="Pfam" id="PF09863">
    <property type="entry name" value="DUF2090"/>
    <property type="match status" value="1"/>
</dbReference>
<gene>
    <name evidence="2" type="ORF">QFW96_16340</name>
</gene>
<name>A0ABT6PQB0_9PSEU</name>
<evidence type="ECO:0000313" key="2">
    <source>
        <dbReference type="EMBL" id="MDI2030199.1"/>
    </source>
</evidence>
<keyword evidence="3" id="KW-1185">Reference proteome</keyword>
<dbReference type="EMBL" id="JASAOF010000009">
    <property type="protein sequence ID" value="MDI2030199.1"/>
    <property type="molecule type" value="Genomic_DNA"/>
</dbReference>
<reference evidence="2 3" key="1">
    <citation type="submission" date="2023-04" db="EMBL/GenBank/DDBJ databases">
        <title>Draft genome sequence of Saccharopolyspora sp. TS4A08 isolated from sweet potato rhizospheric soil.</title>
        <authorList>
            <person name="Suksaard P."/>
            <person name="Duangmal K."/>
        </authorList>
    </citation>
    <scope>NUCLEOTIDE SEQUENCE [LARGE SCALE GENOMIC DNA]</scope>
    <source>
        <strain evidence="2 3">TS4A08</strain>
    </source>
</reference>
<dbReference type="RefSeq" id="WP_281456509.1">
    <property type="nucleotide sequence ID" value="NZ_JASAOF010000009.1"/>
</dbReference>
<proteinExistence type="predicted"/>